<comment type="similarity">
    <text evidence="2 9">Belongs to the branched chain amino acid transporter family.</text>
</comment>
<evidence type="ECO:0000256" key="4">
    <source>
        <dbReference type="ARBA" id="ARBA00022475"/>
    </source>
</evidence>
<feature type="transmembrane region" description="Helical" evidence="9">
    <location>
        <begin position="336"/>
        <end position="356"/>
    </location>
</feature>
<name>A0A495A0X1_9BACI</name>
<dbReference type="NCBIfam" id="TIGR00796">
    <property type="entry name" value="livcs"/>
    <property type="match status" value="1"/>
</dbReference>
<keyword evidence="8 9" id="KW-0472">Membrane</keyword>
<feature type="transmembrane region" description="Helical" evidence="9">
    <location>
        <begin position="407"/>
        <end position="429"/>
    </location>
</feature>
<accession>A0A495A0X1</accession>
<dbReference type="OrthoDB" id="9783920at2"/>
<feature type="transmembrane region" description="Helical" evidence="9">
    <location>
        <begin position="117"/>
        <end position="135"/>
    </location>
</feature>
<feature type="transmembrane region" description="Helical" evidence="9">
    <location>
        <begin position="73"/>
        <end position="95"/>
    </location>
</feature>
<reference evidence="10 11" key="1">
    <citation type="journal article" date="2016" name="Int. J. Syst. Evol. Microbiol.">
        <title>Oceanobacillus halophilus sp. nov., a novel moderately halophilic bacterium from a hypersaline lake.</title>
        <authorList>
            <person name="Amoozegar M.A."/>
            <person name="Bagheri M."/>
            <person name="Makhdoumi A."/>
            <person name="Nikou M.M."/>
            <person name="Fazeli S.A.S."/>
            <person name="Schumann P."/>
            <person name="Sproer C."/>
            <person name="Sanchez-Porro C."/>
            <person name="Ventosa A."/>
        </authorList>
    </citation>
    <scope>NUCLEOTIDE SEQUENCE [LARGE SCALE GENOMIC DNA]</scope>
    <source>
        <strain evidence="10 11">DSM 23996</strain>
    </source>
</reference>
<dbReference type="GO" id="GO:0005304">
    <property type="term" value="F:L-valine transmembrane transporter activity"/>
    <property type="evidence" value="ECO:0007669"/>
    <property type="project" value="TreeGrafter"/>
</dbReference>
<evidence type="ECO:0000256" key="2">
    <source>
        <dbReference type="ARBA" id="ARBA00008540"/>
    </source>
</evidence>
<evidence type="ECO:0000256" key="8">
    <source>
        <dbReference type="ARBA" id="ARBA00023136"/>
    </source>
</evidence>
<keyword evidence="5 9" id="KW-0812">Transmembrane</keyword>
<feature type="transmembrane region" description="Helical" evidence="9">
    <location>
        <begin position="37"/>
        <end position="61"/>
    </location>
</feature>
<keyword evidence="4" id="KW-1003">Cell membrane</keyword>
<comment type="subcellular location">
    <subcellularLocation>
        <location evidence="1 9">Cell membrane</location>
        <topology evidence="1 9">Multi-pass membrane protein</topology>
    </subcellularLocation>
</comment>
<dbReference type="AlphaFoldDB" id="A0A495A0X1"/>
<keyword evidence="3 9" id="KW-0813">Transport</keyword>
<dbReference type="PANTHER" id="PTHR30588">
    <property type="entry name" value="BRANCHED-CHAIN AMINO ACID TRANSPORT SYSTEM 2 CARRIER PROTEIN"/>
    <property type="match status" value="1"/>
</dbReference>
<dbReference type="GO" id="GO:0015820">
    <property type="term" value="P:L-leucine transport"/>
    <property type="evidence" value="ECO:0007669"/>
    <property type="project" value="TreeGrafter"/>
</dbReference>
<dbReference type="RefSeq" id="WP_121204465.1">
    <property type="nucleotide sequence ID" value="NZ_RBZP01000008.1"/>
</dbReference>
<keyword evidence="11" id="KW-1185">Reference proteome</keyword>
<dbReference type="GO" id="GO:0015190">
    <property type="term" value="F:L-leucine transmembrane transporter activity"/>
    <property type="evidence" value="ECO:0007669"/>
    <property type="project" value="TreeGrafter"/>
</dbReference>
<dbReference type="Proteomes" id="UP000269301">
    <property type="component" value="Unassembled WGS sequence"/>
</dbReference>
<comment type="caution">
    <text evidence="10">The sequence shown here is derived from an EMBL/GenBank/DDBJ whole genome shotgun (WGS) entry which is preliminary data.</text>
</comment>
<gene>
    <name evidence="10" type="primary">brnQ</name>
    <name evidence="10" type="ORF">D8M06_11025</name>
</gene>
<feature type="transmembrane region" description="Helical" evidence="9">
    <location>
        <begin position="368"/>
        <end position="387"/>
    </location>
</feature>
<evidence type="ECO:0000256" key="9">
    <source>
        <dbReference type="RuleBase" id="RU362122"/>
    </source>
</evidence>
<evidence type="ECO:0000313" key="11">
    <source>
        <dbReference type="Proteomes" id="UP000269301"/>
    </source>
</evidence>
<evidence type="ECO:0000256" key="7">
    <source>
        <dbReference type="ARBA" id="ARBA00022989"/>
    </source>
</evidence>
<evidence type="ECO:0000256" key="5">
    <source>
        <dbReference type="ARBA" id="ARBA00022692"/>
    </source>
</evidence>
<feature type="transmembrane region" description="Helical" evidence="9">
    <location>
        <begin position="147"/>
        <end position="167"/>
    </location>
</feature>
<dbReference type="GO" id="GO:0005886">
    <property type="term" value="C:plasma membrane"/>
    <property type="evidence" value="ECO:0007669"/>
    <property type="project" value="UniProtKB-SubCell"/>
</dbReference>
<dbReference type="InterPro" id="IPR004685">
    <property type="entry name" value="Brnchd-chn_aa_trnsp_Livcs"/>
</dbReference>
<feature type="transmembrane region" description="Helical" evidence="9">
    <location>
        <begin position="228"/>
        <end position="250"/>
    </location>
</feature>
<dbReference type="GO" id="GO:0015188">
    <property type="term" value="F:L-isoleucine transmembrane transporter activity"/>
    <property type="evidence" value="ECO:0007669"/>
    <property type="project" value="TreeGrafter"/>
</dbReference>
<evidence type="ECO:0000256" key="3">
    <source>
        <dbReference type="ARBA" id="ARBA00022448"/>
    </source>
</evidence>
<feature type="transmembrane region" description="Helical" evidence="9">
    <location>
        <begin position="5"/>
        <end position="25"/>
    </location>
</feature>
<dbReference type="GO" id="GO:0015818">
    <property type="term" value="P:isoleucine transport"/>
    <property type="evidence" value="ECO:0007669"/>
    <property type="project" value="TreeGrafter"/>
</dbReference>
<feature type="transmembrane region" description="Helical" evidence="9">
    <location>
        <begin position="262"/>
        <end position="288"/>
    </location>
</feature>
<sequence>MNKKYIVFSGFMLFSLFFGAGNLIFPPILGLESGSNFVPAIIGFLITGVLLPFMAVISISLSDNGLVSIGNRVHSIFGILFAIVIYLSIGAFYGIPRASNVAYELGFIQIFQVDNDFMLLLFTLIFFLVTYAISLNPKKIIDRVGQILTPILLAVLAILFIQAFFQFSNPISQPIEKYNSSPFINGFLEGYYTMDAIAALAFGIVIVNGLKDKGTKSKTSLIKGTIGAGVLASISLIIVYVSLGWMGVVIPKEIPFTNGAQILVSASSMLFGGGGSMLFGTIVMLACLTTSIGLTNACSRFFHQIYPNYSYQTYVGVFVLIGLLVSNLGLDLILEVATPLLVFIYPISIVLIVLSLFQPWIGESKTMYRMSILFTTFFAIYELLLSIDIQSELLSTWLGVMPFFDKGLGWIVPALIGALAGYILDLFALRNQNVNNTID</sequence>
<dbReference type="PANTHER" id="PTHR30588:SF0">
    <property type="entry name" value="BRANCHED-CHAIN AMINO ACID PERMEASE BRNQ"/>
    <property type="match status" value="1"/>
</dbReference>
<feature type="transmembrane region" description="Helical" evidence="9">
    <location>
        <begin position="187"/>
        <end position="207"/>
    </location>
</feature>
<feature type="transmembrane region" description="Helical" evidence="9">
    <location>
        <begin position="309"/>
        <end position="330"/>
    </location>
</feature>
<comment type="function">
    <text evidence="9">Component of the transport system for branched-chain amino acids.</text>
</comment>
<keyword evidence="6 9" id="KW-0029">Amino-acid transport</keyword>
<organism evidence="10 11">
    <name type="scientific">Oceanobacillus halophilus</name>
    <dbReference type="NCBI Taxonomy" id="930130"/>
    <lineage>
        <taxon>Bacteria</taxon>
        <taxon>Bacillati</taxon>
        <taxon>Bacillota</taxon>
        <taxon>Bacilli</taxon>
        <taxon>Bacillales</taxon>
        <taxon>Bacillaceae</taxon>
        <taxon>Oceanobacillus</taxon>
    </lineage>
</organism>
<proteinExistence type="inferred from homology"/>
<evidence type="ECO:0000313" key="10">
    <source>
        <dbReference type="EMBL" id="RKQ32928.1"/>
    </source>
</evidence>
<evidence type="ECO:0000256" key="1">
    <source>
        <dbReference type="ARBA" id="ARBA00004651"/>
    </source>
</evidence>
<dbReference type="Pfam" id="PF05525">
    <property type="entry name" value="Branch_AA_trans"/>
    <property type="match status" value="1"/>
</dbReference>
<evidence type="ECO:0000256" key="6">
    <source>
        <dbReference type="ARBA" id="ARBA00022970"/>
    </source>
</evidence>
<dbReference type="EMBL" id="RBZP01000008">
    <property type="protein sequence ID" value="RKQ32928.1"/>
    <property type="molecule type" value="Genomic_DNA"/>
</dbReference>
<protein>
    <recommendedName>
        <fullName evidence="9">Branched-chain amino acid transport system carrier protein</fullName>
    </recommendedName>
</protein>
<keyword evidence="7 9" id="KW-1133">Transmembrane helix</keyword>